<evidence type="ECO:0000256" key="3">
    <source>
        <dbReference type="ARBA" id="ARBA00022833"/>
    </source>
</evidence>
<dbReference type="PANTHER" id="PTHR31668">
    <property type="entry name" value="GLUCOSE TRANSPORT TRANSCRIPTION REGULATOR RGT1-RELATED-RELATED"/>
    <property type="match status" value="1"/>
</dbReference>
<feature type="domain" description="Zn(2)-C6 fungal-type" evidence="9">
    <location>
        <begin position="76"/>
        <end position="105"/>
    </location>
</feature>
<gene>
    <name evidence="10" type="ORF">T310_8558</name>
</gene>
<evidence type="ECO:0000256" key="6">
    <source>
        <dbReference type="ARBA" id="ARBA00023163"/>
    </source>
</evidence>
<dbReference type="Pfam" id="PF04082">
    <property type="entry name" value="Fungal_trans"/>
    <property type="match status" value="1"/>
</dbReference>
<keyword evidence="4" id="KW-0805">Transcription regulation</keyword>
<evidence type="ECO:0000256" key="5">
    <source>
        <dbReference type="ARBA" id="ARBA00023125"/>
    </source>
</evidence>
<keyword evidence="2" id="KW-0479">Metal-binding</keyword>
<accession>A0A0F4YGY0</accession>
<protein>
    <submittedName>
        <fullName evidence="10">BglR</fullName>
    </submittedName>
</protein>
<proteinExistence type="predicted"/>
<dbReference type="Proteomes" id="UP000053958">
    <property type="component" value="Unassembled WGS sequence"/>
</dbReference>
<dbReference type="InterPro" id="IPR007219">
    <property type="entry name" value="XnlR_reg_dom"/>
</dbReference>
<evidence type="ECO:0000256" key="8">
    <source>
        <dbReference type="SAM" id="MobiDB-lite"/>
    </source>
</evidence>
<dbReference type="GO" id="GO:0008270">
    <property type="term" value="F:zinc ion binding"/>
    <property type="evidence" value="ECO:0007669"/>
    <property type="project" value="InterPro"/>
</dbReference>
<dbReference type="CDD" id="cd00067">
    <property type="entry name" value="GAL4"/>
    <property type="match status" value="1"/>
</dbReference>
<dbReference type="EMBL" id="LASV01000640">
    <property type="protein sequence ID" value="KKA17507.1"/>
    <property type="molecule type" value="Genomic_DNA"/>
</dbReference>
<dbReference type="SMART" id="SM00906">
    <property type="entry name" value="Fungal_trans"/>
    <property type="match status" value="1"/>
</dbReference>
<dbReference type="SMART" id="SM00066">
    <property type="entry name" value="GAL4"/>
    <property type="match status" value="1"/>
</dbReference>
<dbReference type="InterPro" id="IPR001138">
    <property type="entry name" value="Zn2Cys6_DnaBD"/>
</dbReference>
<dbReference type="Pfam" id="PF00172">
    <property type="entry name" value="Zn_clus"/>
    <property type="match status" value="1"/>
</dbReference>
<dbReference type="OrthoDB" id="2740448at2759"/>
<dbReference type="Gene3D" id="4.10.240.10">
    <property type="entry name" value="Zn(2)-C6 fungal-type DNA-binding domain"/>
    <property type="match status" value="1"/>
</dbReference>
<dbReference type="GO" id="GO:0005634">
    <property type="term" value="C:nucleus"/>
    <property type="evidence" value="ECO:0007669"/>
    <property type="project" value="UniProtKB-SubCell"/>
</dbReference>
<organism evidence="10 11">
    <name type="scientific">Rasamsonia emersonii (strain ATCC 16479 / CBS 393.64 / IMI 116815)</name>
    <dbReference type="NCBI Taxonomy" id="1408163"/>
    <lineage>
        <taxon>Eukaryota</taxon>
        <taxon>Fungi</taxon>
        <taxon>Dikarya</taxon>
        <taxon>Ascomycota</taxon>
        <taxon>Pezizomycotina</taxon>
        <taxon>Eurotiomycetes</taxon>
        <taxon>Eurotiomycetidae</taxon>
        <taxon>Eurotiales</taxon>
        <taxon>Trichocomaceae</taxon>
        <taxon>Rasamsonia</taxon>
    </lineage>
</organism>
<evidence type="ECO:0000313" key="11">
    <source>
        <dbReference type="Proteomes" id="UP000053958"/>
    </source>
</evidence>
<dbReference type="CDD" id="cd12148">
    <property type="entry name" value="fungal_TF_MHR"/>
    <property type="match status" value="1"/>
</dbReference>
<keyword evidence="3" id="KW-0862">Zinc</keyword>
<keyword evidence="11" id="KW-1185">Reference proteome</keyword>
<keyword evidence="6" id="KW-0804">Transcription</keyword>
<comment type="caution">
    <text evidence="10">The sequence shown here is derived from an EMBL/GenBank/DDBJ whole genome shotgun (WGS) entry which is preliminary data.</text>
</comment>
<dbReference type="GO" id="GO:0006351">
    <property type="term" value="P:DNA-templated transcription"/>
    <property type="evidence" value="ECO:0007669"/>
    <property type="project" value="InterPro"/>
</dbReference>
<name>A0A0F4YGY0_RASE3</name>
<comment type="subcellular location">
    <subcellularLocation>
        <location evidence="1">Nucleus</location>
    </subcellularLocation>
</comment>
<reference evidence="10 11" key="1">
    <citation type="submission" date="2015-04" db="EMBL/GenBank/DDBJ databases">
        <authorList>
            <person name="Heijne W.H."/>
            <person name="Fedorova N.D."/>
            <person name="Nierman W.C."/>
            <person name="Vollebregt A.W."/>
            <person name="Zhao Z."/>
            <person name="Wu L."/>
            <person name="Kumar M."/>
            <person name="Stam H."/>
            <person name="van den Berg M.A."/>
            <person name="Pel H.J."/>
        </authorList>
    </citation>
    <scope>NUCLEOTIDE SEQUENCE [LARGE SCALE GENOMIC DNA]</scope>
    <source>
        <strain evidence="10 11">CBS 393.64</strain>
    </source>
</reference>
<keyword evidence="5" id="KW-0238">DNA-binding</keyword>
<dbReference type="AlphaFoldDB" id="A0A0F4YGY0"/>
<dbReference type="GeneID" id="25320814"/>
<dbReference type="GO" id="GO:0000981">
    <property type="term" value="F:DNA-binding transcription factor activity, RNA polymerase II-specific"/>
    <property type="evidence" value="ECO:0007669"/>
    <property type="project" value="InterPro"/>
</dbReference>
<dbReference type="STRING" id="1408163.A0A0F4YGY0"/>
<evidence type="ECO:0000256" key="4">
    <source>
        <dbReference type="ARBA" id="ARBA00023015"/>
    </source>
</evidence>
<evidence type="ECO:0000256" key="2">
    <source>
        <dbReference type="ARBA" id="ARBA00022723"/>
    </source>
</evidence>
<dbReference type="PANTHER" id="PTHR31668:SF18">
    <property type="entry name" value="MALTOSE FERMENTATION REGULATORY PROTEIN MAL13-RELATED"/>
    <property type="match status" value="1"/>
</dbReference>
<evidence type="ECO:0000256" key="1">
    <source>
        <dbReference type="ARBA" id="ARBA00004123"/>
    </source>
</evidence>
<sequence length="591" mass="66054">MQFIWLVLVREQTSNAKSVPHVYLLGICCWLALRLMRSPGLRAASTPESSQPRIFSSTTNISLQQTDTDLMPPKRACDCCNIRKVRCNGVQPCHRCVANGLTCTYLRQRRKSGPRSLRQSSIQKIWREQVSAVENLQSWPQSPSQLIASPTHTPRFSLPILRTVLALYTEKLCRTDPSDVETYTLTTALCGATLSHLNETVSHESLPEPLSAHSFAQEARRVRATFDYMEPVTLNTVLTSYFLHIYYGRQPARAQTAAFYIREAISFAQLLGMHTEEGYYQHPIKVQKIMRKLYFLLFMTERYLCIQYGLPTVLEPITLPTMDHEDLPDVVSGFLNLVTLFSTPGSEFFSKWTPQSSSVSVSSKQLLLLQRELQVPTEVPRSANDIQKVDIVATQHWIRSLAWKLSIQLGYVVPGGRQEMDVTYPHKIAQDALCELAQIPPKAFEVHGPGMEVKMHEIASALADSILCQPQNDLAASSLSFIVRPQDTLKSLCDLIFATEVINPDLRESLSRKLEVILGCSTVPPAIDVTDELVDPTIEDDSSNNNNSSSSSSSSNSNSNEQVEPLPAADMMLPAMSYADLPLVMEDGFPT</sequence>
<evidence type="ECO:0000313" key="10">
    <source>
        <dbReference type="EMBL" id="KKA17507.1"/>
    </source>
</evidence>
<evidence type="ECO:0000259" key="9">
    <source>
        <dbReference type="PROSITE" id="PS50048"/>
    </source>
</evidence>
<keyword evidence="7" id="KW-0539">Nucleus</keyword>
<dbReference type="RefSeq" id="XP_013324119.1">
    <property type="nucleotide sequence ID" value="XM_013468665.1"/>
</dbReference>
<feature type="region of interest" description="Disordered" evidence="8">
    <location>
        <begin position="536"/>
        <end position="563"/>
    </location>
</feature>
<evidence type="ECO:0000256" key="7">
    <source>
        <dbReference type="ARBA" id="ARBA00023242"/>
    </source>
</evidence>
<dbReference type="PROSITE" id="PS50048">
    <property type="entry name" value="ZN2_CY6_FUNGAL_2"/>
    <property type="match status" value="1"/>
</dbReference>
<dbReference type="GO" id="GO:0003677">
    <property type="term" value="F:DNA binding"/>
    <property type="evidence" value="ECO:0007669"/>
    <property type="project" value="UniProtKB-KW"/>
</dbReference>
<dbReference type="InterPro" id="IPR036864">
    <property type="entry name" value="Zn2-C6_fun-type_DNA-bd_sf"/>
</dbReference>
<dbReference type="InterPro" id="IPR050797">
    <property type="entry name" value="Carb_Metab_Trans_Reg"/>
</dbReference>
<feature type="compositionally biased region" description="Low complexity" evidence="8">
    <location>
        <begin position="543"/>
        <end position="560"/>
    </location>
</feature>
<dbReference type="SUPFAM" id="SSF57701">
    <property type="entry name" value="Zn2/Cys6 DNA-binding domain"/>
    <property type="match status" value="1"/>
</dbReference>